<dbReference type="InterPro" id="IPR029058">
    <property type="entry name" value="AB_hydrolase_fold"/>
</dbReference>
<dbReference type="AlphaFoldDB" id="A0A5S4W3A1"/>
<dbReference type="InterPro" id="IPR000073">
    <property type="entry name" value="AB_hydrolase_1"/>
</dbReference>
<dbReference type="PANTHER" id="PTHR37946:SF1">
    <property type="entry name" value="SLL1969 PROTEIN"/>
    <property type="match status" value="1"/>
</dbReference>
<feature type="domain" description="AB hydrolase-1" evidence="2">
    <location>
        <begin position="38"/>
        <end position="172"/>
    </location>
</feature>
<dbReference type="GO" id="GO:0016787">
    <property type="term" value="F:hydrolase activity"/>
    <property type="evidence" value="ECO:0007669"/>
    <property type="project" value="UniProtKB-KW"/>
</dbReference>
<evidence type="ECO:0000313" key="4">
    <source>
        <dbReference type="Proteomes" id="UP000324853"/>
    </source>
</evidence>
<dbReference type="OrthoDB" id="556502at2"/>
<dbReference type="EMBL" id="VSSR01000070">
    <property type="protein sequence ID" value="TYL74621.1"/>
    <property type="molecule type" value="Genomic_DNA"/>
</dbReference>
<keyword evidence="3" id="KW-0378">Hydrolase</keyword>
<name>A0A5S4W3A1_9BRAD</name>
<reference evidence="3 4" key="1">
    <citation type="submission" date="2019-08" db="EMBL/GenBank/DDBJ databases">
        <title>Bradyrhizobium hipponensis sp. nov., a rhizobium isolated from a Lupinus angustifolius root nodule in Tunisia.</title>
        <authorList>
            <person name="Off K."/>
            <person name="Rejili M."/>
            <person name="Mars M."/>
            <person name="Brachmann A."/>
            <person name="Marin M."/>
        </authorList>
    </citation>
    <scope>NUCLEOTIDE SEQUENCE [LARGE SCALE GENOMIC DNA]</scope>
    <source>
        <strain evidence="3 4">CTAW11</strain>
    </source>
</reference>
<evidence type="ECO:0000256" key="1">
    <source>
        <dbReference type="SAM" id="MobiDB-lite"/>
    </source>
</evidence>
<accession>A0A5S4W3A1</accession>
<organism evidence="3 4">
    <name type="scientific">Bradyrhizobium cytisi</name>
    <dbReference type="NCBI Taxonomy" id="515489"/>
    <lineage>
        <taxon>Bacteria</taxon>
        <taxon>Pseudomonadati</taxon>
        <taxon>Pseudomonadota</taxon>
        <taxon>Alphaproteobacteria</taxon>
        <taxon>Hyphomicrobiales</taxon>
        <taxon>Nitrobacteraceae</taxon>
        <taxon>Bradyrhizobium</taxon>
    </lineage>
</organism>
<feature type="region of interest" description="Disordered" evidence="1">
    <location>
        <begin position="1"/>
        <end position="24"/>
    </location>
</feature>
<dbReference type="Proteomes" id="UP000324853">
    <property type="component" value="Unassembled WGS sequence"/>
</dbReference>
<feature type="compositionally biased region" description="Basic residues" evidence="1">
    <location>
        <begin position="1"/>
        <end position="18"/>
    </location>
</feature>
<comment type="caution">
    <text evidence="3">The sequence shown here is derived from an EMBL/GenBank/DDBJ whole genome shotgun (WGS) entry which is preliminary data.</text>
</comment>
<gene>
    <name evidence="3" type="ORF">FXB38_34505</name>
</gene>
<keyword evidence="4" id="KW-1185">Reference proteome</keyword>
<sequence length="248" mass="26653">MLRQRRWPASRQRQHRSAKLPDTQPTAVAPAHALCDGVVLLHGIGVGSWTLKRLDRALQRRGFATLNLDYSSRKKPLEALAEEIQAPIAAFAEQCEGAIHFVAHSMGGLLTRVYIARYRPVRLGRVVMLGTPNGGSEVADLLKDLSLYRAAFGPAGLQLTTTQDPVLADLPSPDYAIGIIAGCRTIAPIASAFVLPRPNDGRVSVASAKLAGMADHVVVKASHTGLPRHAAAIEQTIAFLHDGRFHSA</sequence>
<proteinExistence type="predicted"/>
<protein>
    <submittedName>
        <fullName evidence="3">Alpha/beta fold hydrolase</fullName>
    </submittedName>
</protein>
<dbReference type="PANTHER" id="PTHR37946">
    <property type="entry name" value="SLL1969 PROTEIN"/>
    <property type="match status" value="1"/>
</dbReference>
<evidence type="ECO:0000259" key="2">
    <source>
        <dbReference type="Pfam" id="PF12697"/>
    </source>
</evidence>
<dbReference type="Pfam" id="PF12697">
    <property type="entry name" value="Abhydrolase_6"/>
    <property type="match status" value="1"/>
</dbReference>
<dbReference type="SUPFAM" id="SSF53474">
    <property type="entry name" value="alpha/beta-Hydrolases"/>
    <property type="match status" value="1"/>
</dbReference>
<evidence type="ECO:0000313" key="3">
    <source>
        <dbReference type="EMBL" id="TYL74621.1"/>
    </source>
</evidence>
<dbReference type="Gene3D" id="3.40.50.1820">
    <property type="entry name" value="alpha/beta hydrolase"/>
    <property type="match status" value="1"/>
</dbReference>